<sequence length="116" mass="12863">MCQSSTAPTGRMGEPTCIAATGKVEQPWLKAAYQHPSHNEIRNMETFSFTGCCHLKVQISKTARKGEMVVLVSHDEQLIEMVCQELWVCRNGSVTSISGGFSQYRKIVEDELAAQV</sequence>
<dbReference type="AlphaFoldDB" id="A0AAV4MJH0"/>
<gene>
    <name evidence="1" type="ORF">CEXT_618201</name>
</gene>
<dbReference type="EMBL" id="BPLR01019872">
    <property type="protein sequence ID" value="GIX72714.1"/>
    <property type="molecule type" value="Genomic_DNA"/>
</dbReference>
<evidence type="ECO:0000313" key="1">
    <source>
        <dbReference type="EMBL" id="GIX72714.1"/>
    </source>
</evidence>
<comment type="caution">
    <text evidence="1">The sequence shown here is derived from an EMBL/GenBank/DDBJ whole genome shotgun (WGS) entry which is preliminary data.</text>
</comment>
<protein>
    <submittedName>
        <fullName evidence="1">Uncharacterized protein</fullName>
    </submittedName>
</protein>
<name>A0AAV4MJH0_CAEEX</name>
<reference evidence="1 2" key="1">
    <citation type="submission" date="2021-06" db="EMBL/GenBank/DDBJ databases">
        <title>Caerostris extrusa draft genome.</title>
        <authorList>
            <person name="Kono N."/>
            <person name="Arakawa K."/>
        </authorList>
    </citation>
    <scope>NUCLEOTIDE SEQUENCE [LARGE SCALE GENOMIC DNA]</scope>
</reference>
<organism evidence="1 2">
    <name type="scientific">Caerostris extrusa</name>
    <name type="common">Bark spider</name>
    <name type="synonym">Caerostris bankana</name>
    <dbReference type="NCBI Taxonomy" id="172846"/>
    <lineage>
        <taxon>Eukaryota</taxon>
        <taxon>Metazoa</taxon>
        <taxon>Ecdysozoa</taxon>
        <taxon>Arthropoda</taxon>
        <taxon>Chelicerata</taxon>
        <taxon>Arachnida</taxon>
        <taxon>Araneae</taxon>
        <taxon>Araneomorphae</taxon>
        <taxon>Entelegynae</taxon>
        <taxon>Araneoidea</taxon>
        <taxon>Araneidae</taxon>
        <taxon>Caerostris</taxon>
    </lineage>
</organism>
<dbReference type="Gene3D" id="3.40.50.300">
    <property type="entry name" value="P-loop containing nucleotide triphosphate hydrolases"/>
    <property type="match status" value="1"/>
</dbReference>
<proteinExistence type="predicted"/>
<dbReference type="Proteomes" id="UP001054945">
    <property type="component" value="Unassembled WGS sequence"/>
</dbReference>
<evidence type="ECO:0000313" key="2">
    <source>
        <dbReference type="Proteomes" id="UP001054945"/>
    </source>
</evidence>
<dbReference type="InterPro" id="IPR027417">
    <property type="entry name" value="P-loop_NTPase"/>
</dbReference>
<accession>A0AAV4MJH0</accession>
<keyword evidence="2" id="KW-1185">Reference proteome</keyword>